<feature type="region of interest" description="Disordered" evidence="1">
    <location>
        <begin position="122"/>
        <end position="145"/>
    </location>
</feature>
<keyword evidence="2" id="KW-0812">Transmembrane</keyword>
<keyword evidence="2" id="KW-0472">Membrane</keyword>
<name>A0A9W6WBM2_9ACTN</name>
<feature type="transmembrane region" description="Helical" evidence="2">
    <location>
        <begin position="97"/>
        <end position="117"/>
    </location>
</feature>
<keyword evidence="2" id="KW-1133">Transmembrane helix</keyword>
<gene>
    <name evidence="3" type="ORF">Afil01_55710</name>
</gene>
<feature type="transmembrane region" description="Helical" evidence="2">
    <location>
        <begin position="24"/>
        <end position="51"/>
    </location>
</feature>
<evidence type="ECO:0000313" key="4">
    <source>
        <dbReference type="Proteomes" id="UP001165079"/>
    </source>
</evidence>
<reference evidence="3" key="1">
    <citation type="submission" date="2023-03" db="EMBL/GenBank/DDBJ databases">
        <title>Actinorhabdospora filicis NBRC 111898.</title>
        <authorList>
            <person name="Ichikawa N."/>
            <person name="Sato H."/>
            <person name="Tonouchi N."/>
        </authorList>
    </citation>
    <scope>NUCLEOTIDE SEQUENCE</scope>
    <source>
        <strain evidence="3">NBRC 111898</strain>
    </source>
</reference>
<organism evidence="3 4">
    <name type="scientific">Actinorhabdospora filicis</name>
    <dbReference type="NCBI Taxonomy" id="1785913"/>
    <lineage>
        <taxon>Bacteria</taxon>
        <taxon>Bacillati</taxon>
        <taxon>Actinomycetota</taxon>
        <taxon>Actinomycetes</taxon>
        <taxon>Micromonosporales</taxon>
        <taxon>Micromonosporaceae</taxon>
        <taxon>Actinorhabdospora</taxon>
    </lineage>
</organism>
<feature type="transmembrane region" description="Helical" evidence="2">
    <location>
        <begin position="71"/>
        <end position="90"/>
    </location>
</feature>
<keyword evidence="4" id="KW-1185">Reference proteome</keyword>
<dbReference type="EMBL" id="BSTX01000004">
    <property type="protein sequence ID" value="GLZ80764.1"/>
    <property type="molecule type" value="Genomic_DNA"/>
</dbReference>
<comment type="caution">
    <text evidence="3">The sequence shown here is derived from an EMBL/GenBank/DDBJ whole genome shotgun (WGS) entry which is preliminary data.</text>
</comment>
<protein>
    <submittedName>
        <fullName evidence="3">Uncharacterized protein</fullName>
    </submittedName>
</protein>
<proteinExistence type="predicted"/>
<evidence type="ECO:0000256" key="2">
    <source>
        <dbReference type="SAM" id="Phobius"/>
    </source>
</evidence>
<accession>A0A9W6WBM2</accession>
<dbReference type="AlphaFoldDB" id="A0A9W6WBM2"/>
<evidence type="ECO:0000313" key="3">
    <source>
        <dbReference type="EMBL" id="GLZ80764.1"/>
    </source>
</evidence>
<dbReference type="Proteomes" id="UP001165079">
    <property type="component" value="Unassembled WGS sequence"/>
</dbReference>
<evidence type="ECO:0000256" key="1">
    <source>
        <dbReference type="SAM" id="MobiDB-lite"/>
    </source>
</evidence>
<sequence>MVLADLDLPVESPPHPTEARRARFVAAVTAVTVLWLGGMCVLGAAVAGNYFAYPYAERDPGTERALDGATVWLGAFTVGGPLVIALLSAAGRLPIVALTYAVVALLCGLLVLSVASADLAPDRPVPNPTPHHRVSPGPSRGMRTG</sequence>